<dbReference type="Pfam" id="PF01294">
    <property type="entry name" value="Ribosomal_L13e"/>
    <property type="match status" value="1"/>
</dbReference>
<evidence type="ECO:0000313" key="5">
    <source>
        <dbReference type="EMBL" id="CAE0460193.1"/>
    </source>
</evidence>
<keyword evidence="3 4" id="KW-0687">Ribonucleoprotein</keyword>
<dbReference type="GO" id="GO:0003723">
    <property type="term" value="F:RNA binding"/>
    <property type="evidence" value="ECO:0007669"/>
    <property type="project" value="TreeGrafter"/>
</dbReference>
<dbReference type="InterPro" id="IPR001380">
    <property type="entry name" value="Ribosomal_eL13"/>
</dbReference>
<keyword evidence="2 4" id="KW-0689">Ribosomal protein</keyword>
<reference evidence="5" key="1">
    <citation type="submission" date="2021-01" db="EMBL/GenBank/DDBJ databases">
        <authorList>
            <person name="Corre E."/>
            <person name="Pelletier E."/>
            <person name="Niang G."/>
            <person name="Scheremetjew M."/>
            <person name="Finn R."/>
            <person name="Kale V."/>
            <person name="Holt S."/>
            <person name="Cochrane G."/>
            <person name="Meng A."/>
            <person name="Brown T."/>
            <person name="Cohen L."/>
        </authorList>
    </citation>
    <scope>NUCLEOTIDE SEQUENCE</scope>
    <source>
        <strain evidence="5">MM31A-1</strain>
    </source>
</reference>
<sequence>MVKHNNQIPNVHCKKKWHDSTRGPLKVKLALNQAQKKKSRRMKRAAKAAAIAPRPLQRLRPVVRSQTQRYSAKTRLGRGFTLAEIKAAGLTAAYARTVGIAVDHRRTNRSVEGMDANVARLTEYTSKLIVFPKKRGVIKSGDSSKEETAAATQFAGDILPIAKASTGIVMEEVTEEMKANVAYTMMRLARQETKVEGYRIAVEARKKKD</sequence>
<dbReference type="PANTHER" id="PTHR11722">
    <property type="entry name" value="60S RIBOSOMAL PROTEIN L13"/>
    <property type="match status" value="1"/>
</dbReference>
<evidence type="ECO:0000256" key="2">
    <source>
        <dbReference type="ARBA" id="ARBA00022980"/>
    </source>
</evidence>
<proteinExistence type="inferred from homology"/>
<evidence type="ECO:0000256" key="4">
    <source>
        <dbReference type="RuleBase" id="RU000572"/>
    </source>
</evidence>
<dbReference type="GO" id="GO:0006412">
    <property type="term" value="P:translation"/>
    <property type="evidence" value="ECO:0007669"/>
    <property type="project" value="InterPro"/>
</dbReference>
<dbReference type="PROSITE" id="PS01104">
    <property type="entry name" value="RIBOSOMAL_L13E"/>
    <property type="match status" value="1"/>
</dbReference>
<dbReference type="EMBL" id="HBIO01006821">
    <property type="protein sequence ID" value="CAE0460193.1"/>
    <property type="molecule type" value="Transcribed_RNA"/>
</dbReference>
<comment type="similarity">
    <text evidence="1 4">Belongs to the eukaryotic ribosomal protein eL13 family.</text>
</comment>
<gene>
    <name evidence="5" type="ORF">CDEB00056_LOCUS5034</name>
</gene>
<dbReference type="InterPro" id="IPR018256">
    <property type="entry name" value="Ribosomal_eL13_CS"/>
</dbReference>
<dbReference type="AlphaFoldDB" id="A0A7S3PYZ7"/>
<name>A0A7S3PYZ7_9STRA</name>
<dbReference type="HAMAP" id="MF_00499">
    <property type="entry name" value="Ribosomal_eL13"/>
    <property type="match status" value="1"/>
</dbReference>
<dbReference type="GO" id="GO:0003735">
    <property type="term" value="F:structural constituent of ribosome"/>
    <property type="evidence" value="ECO:0007669"/>
    <property type="project" value="InterPro"/>
</dbReference>
<evidence type="ECO:0000256" key="3">
    <source>
        <dbReference type="ARBA" id="ARBA00023274"/>
    </source>
</evidence>
<evidence type="ECO:0000256" key="1">
    <source>
        <dbReference type="ARBA" id="ARBA00005640"/>
    </source>
</evidence>
<protein>
    <recommendedName>
        <fullName evidence="4">60S ribosomal protein L13</fullName>
    </recommendedName>
</protein>
<accession>A0A7S3PYZ7</accession>
<organism evidence="5">
    <name type="scientific">Chaetoceros debilis</name>
    <dbReference type="NCBI Taxonomy" id="122233"/>
    <lineage>
        <taxon>Eukaryota</taxon>
        <taxon>Sar</taxon>
        <taxon>Stramenopiles</taxon>
        <taxon>Ochrophyta</taxon>
        <taxon>Bacillariophyta</taxon>
        <taxon>Coscinodiscophyceae</taxon>
        <taxon>Chaetocerotophycidae</taxon>
        <taxon>Chaetocerotales</taxon>
        <taxon>Chaetocerotaceae</taxon>
        <taxon>Chaetoceros</taxon>
    </lineage>
</organism>
<dbReference type="PANTHER" id="PTHR11722:SF0">
    <property type="entry name" value="LARGE RIBOSOMAL SUBUNIT PROTEIN EL13"/>
    <property type="match status" value="1"/>
</dbReference>
<dbReference type="GO" id="GO:0022625">
    <property type="term" value="C:cytosolic large ribosomal subunit"/>
    <property type="evidence" value="ECO:0007669"/>
    <property type="project" value="TreeGrafter"/>
</dbReference>